<dbReference type="GO" id="GO:0043590">
    <property type="term" value="C:bacterial nucleoid"/>
    <property type="evidence" value="ECO:0007669"/>
    <property type="project" value="TreeGrafter"/>
</dbReference>
<keyword evidence="10" id="KW-1185">Reference proteome</keyword>
<feature type="domain" description="DNA replication/recombination mediator RecO N-terminal" evidence="8">
    <location>
        <begin position="3"/>
        <end position="77"/>
    </location>
</feature>
<comment type="function">
    <text evidence="7">Involved in DNA repair and RecF pathway recombination.</text>
</comment>
<dbReference type="InterPro" id="IPR042242">
    <property type="entry name" value="RecO_C"/>
</dbReference>
<dbReference type="Pfam" id="PF02565">
    <property type="entry name" value="RecO_C"/>
    <property type="match status" value="1"/>
</dbReference>
<dbReference type="InterPro" id="IPR022572">
    <property type="entry name" value="DNA_rep/recomb_RecO_N"/>
</dbReference>
<reference evidence="9 10" key="1">
    <citation type="submission" date="2016-10" db="EMBL/GenBank/DDBJ databases">
        <authorList>
            <person name="de Groot N.N."/>
        </authorList>
    </citation>
    <scope>NUCLEOTIDE SEQUENCE [LARGE SCALE GENOMIC DNA]</scope>
    <source>
        <strain evidence="9 10">CGMCC 1.10434</strain>
    </source>
</reference>
<dbReference type="HAMAP" id="MF_00201">
    <property type="entry name" value="RecO"/>
    <property type="match status" value="1"/>
</dbReference>
<protein>
    <recommendedName>
        <fullName evidence="2 7">DNA repair protein RecO</fullName>
    </recommendedName>
    <alternativeName>
        <fullName evidence="6 7">Recombination protein O</fullName>
    </alternativeName>
</protein>
<evidence type="ECO:0000256" key="2">
    <source>
        <dbReference type="ARBA" id="ARBA00021310"/>
    </source>
</evidence>
<dbReference type="RefSeq" id="WP_091494114.1">
    <property type="nucleotide sequence ID" value="NZ_FODJ01000001.1"/>
</dbReference>
<organism evidence="9 10">
    <name type="scientific">Amphibacillus marinus</name>
    <dbReference type="NCBI Taxonomy" id="872970"/>
    <lineage>
        <taxon>Bacteria</taxon>
        <taxon>Bacillati</taxon>
        <taxon>Bacillota</taxon>
        <taxon>Bacilli</taxon>
        <taxon>Bacillales</taxon>
        <taxon>Bacillaceae</taxon>
        <taxon>Amphibacillus</taxon>
    </lineage>
</organism>
<name>A0A1H8HIY8_9BACI</name>
<evidence type="ECO:0000256" key="7">
    <source>
        <dbReference type="HAMAP-Rule" id="MF_00201"/>
    </source>
</evidence>
<keyword evidence="3 7" id="KW-0227">DNA damage</keyword>
<evidence type="ECO:0000256" key="3">
    <source>
        <dbReference type="ARBA" id="ARBA00022763"/>
    </source>
</evidence>
<comment type="similarity">
    <text evidence="1 7">Belongs to the RecO family.</text>
</comment>
<dbReference type="GO" id="GO:0006310">
    <property type="term" value="P:DNA recombination"/>
    <property type="evidence" value="ECO:0007669"/>
    <property type="project" value="UniProtKB-UniRule"/>
</dbReference>
<dbReference type="NCBIfam" id="TIGR00613">
    <property type="entry name" value="reco"/>
    <property type="match status" value="1"/>
</dbReference>
<dbReference type="PANTHER" id="PTHR33991">
    <property type="entry name" value="DNA REPAIR PROTEIN RECO"/>
    <property type="match status" value="1"/>
</dbReference>
<dbReference type="SUPFAM" id="SSF50249">
    <property type="entry name" value="Nucleic acid-binding proteins"/>
    <property type="match status" value="1"/>
</dbReference>
<sequence length="247" mass="27912">MFERIEGVIIRTQDYGETHKIVTLFTKQLGKLALIARGSKKPKSRMASITQMFIQGEYLVQLGRGLAVMQQGEVINSHRKIREDIVQTAYASYIAELTDKLMEEKKPNHLVYQQFVAALSGIVDQKDAAILALIYELKLYKVAGFAPILSQCTSCQRQDQLVGFSLSEAGLVCRFCAHKDSNAMLLNSTQIKLIQLFDQTDLTRIANISVKEENKQVILRLLVAYYDQYGGLTIKSKRFLDQLDSLL</sequence>
<dbReference type="Gene3D" id="1.20.1440.120">
    <property type="entry name" value="Recombination protein O, C-terminal domain"/>
    <property type="match status" value="1"/>
</dbReference>
<evidence type="ECO:0000313" key="9">
    <source>
        <dbReference type="EMBL" id="SEN56153.1"/>
    </source>
</evidence>
<keyword evidence="5 7" id="KW-0234">DNA repair</keyword>
<dbReference type="InterPro" id="IPR037278">
    <property type="entry name" value="ARFGAP/RecO"/>
</dbReference>
<gene>
    <name evidence="7" type="primary">recO</name>
    <name evidence="9" type="ORF">SAMN04488134_101361</name>
</gene>
<dbReference type="Gene3D" id="2.40.50.140">
    <property type="entry name" value="Nucleic acid-binding proteins"/>
    <property type="match status" value="1"/>
</dbReference>
<dbReference type="SUPFAM" id="SSF57863">
    <property type="entry name" value="ArfGap/RecO-like zinc finger"/>
    <property type="match status" value="1"/>
</dbReference>
<evidence type="ECO:0000256" key="6">
    <source>
        <dbReference type="ARBA" id="ARBA00033409"/>
    </source>
</evidence>
<evidence type="ECO:0000259" key="8">
    <source>
        <dbReference type="Pfam" id="PF11967"/>
    </source>
</evidence>
<proteinExistence type="inferred from homology"/>
<dbReference type="Pfam" id="PF11967">
    <property type="entry name" value="RecO_N"/>
    <property type="match status" value="1"/>
</dbReference>
<evidence type="ECO:0000256" key="5">
    <source>
        <dbReference type="ARBA" id="ARBA00023204"/>
    </source>
</evidence>
<dbReference type="PANTHER" id="PTHR33991:SF1">
    <property type="entry name" value="DNA REPAIR PROTEIN RECO"/>
    <property type="match status" value="1"/>
</dbReference>
<keyword evidence="4 7" id="KW-0233">DNA recombination</keyword>
<evidence type="ECO:0000256" key="1">
    <source>
        <dbReference type="ARBA" id="ARBA00007452"/>
    </source>
</evidence>
<accession>A0A1H8HIY8</accession>
<evidence type="ECO:0000256" key="4">
    <source>
        <dbReference type="ARBA" id="ARBA00023172"/>
    </source>
</evidence>
<dbReference type="EMBL" id="FODJ01000001">
    <property type="protein sequence ID" value="SEN56153.1"/>
    <property type="molecule type" value="Genomic_DNA"/>
</dbReference>
<dbReference type="STRING" id="872970.SAMN04488134_101361"/>
<dbReference type="InterPro" id="IPR012340">
    <property type="entry name" value="NA-bd_OB-fold"/>
</dbReference>
<dbReference type="GO" id="GO:0006302">
    <property type="term" value="P:double-strand break repair"/>
    <property type="evidence" value="ECO:0007669"/>
    <property type="project" value="TreeGrafter"/>
</dbReference>
<dbReference type="Proteomes" id="UP000199300">
    <property type="component" value="Unassembled WGS sequence"/>
</dbReference>
<dbReference type="InterPro" id="IPR003717">
    <property type="entry name" value="RecO"/>
</dbReference>
<dbReference type="OrthoDB" id="9797083at2"/>
<evidence type="ECO:0000313" key="10">
    <source>
        <dbReference type="Proteomes" id="UP000199300"/>
    </source>
</evidence>
<dbReference type="AlphaFoldDB" id="A0A1H8HIY8"/>